<evidence type="ECO:0000256" key="1">
    <source>
        <dbReference type="PROSITE-ProRule" id="PRU00453"/>
    </source>
</evidence>
<feature type="domain" description="HIT-type" evidence="3">
    <location>
        <begin position="12"/>
        <end position="45"/>
    </location>
</feature>
<keyword evidence="1" id="KW-0479">Metal-binding</keyword>
<organism evidence="4 5">
    <name type="scientific">Mycena belliarum</name>
    <dbReference type="NCBI Taxonomy" id="1033014"/>
    <lineage>
        <taxon>Eukaryota</taxon>
        <taxon>Fungi</taxon>
        <taxon>Dikarya</taxon>
        <taxon>Basidiomycota</taxon>
        <taxon>Agaricomycotina</taxon>
        <taxon>Agaricomycetes</taxon>
        <taxon>Agaricomycetidae</taxon>
        <taxon>Agaricales</taxon>
        <taxon>Marasmiineae</taxon>
        <taxon>Mycenaceae</taxon>
        <taxon>Mycena</taxon>
    </lineage>
</organism>
<dbReference type="Proteomes" id="UP001222325">
    <property type="component" value="Unassembled WGS sequence"/>
</dbReference>
<dbReference type="AlphaFoldDB" id="A0AAD6U991"/>
<dbReference type="PANTHER" id="PTHR15555:SF0">
    <property type="entry name" value="ZINC FINGER HIT DOMAIN-CONTAINING PROTEIN 2"/>
    <property type="match status" value="1"/>
</dbReference>
<keyword evidence="1" id="KW-0863">Zinc-finger</keyword>
<dbReference type="InterPro" id="IPR039646">
    <property type="entry name" value="ZNHIT2"/>
</dbReference>
<dbReference type="Gene3D" id="3.30.60.190">
    <property type="match status" value="1"/>
</dbReference>
<dbReference type="EMBL" id="JARJCN010000015">
    <property type="protein sequence ID" value="KAJ7093954.1"/>
    <property type="molecule type" value="Genomic_DNA"/>
</dbReference>
<keyword evidence="5" id="KW-1185">Reference proteome</keyword>
<proteinExistence type="predicted"/>
<comment type="caution">
    <text evidence="4">The sequence shown here is derived from an EMBL/GenBank/DDBJ whole genome shotgun (WGS) entry which is preliminary data.</text>
</comment>
<dbReference type="Pfam" id="PF04438">
    <property type="entry name" value="zf-HIT"/>
    <property type="match status" value="1"/>
</dbReference>
<dbReference type="PANTHER" id="PTHR15555">
    <property type="entry name" value="ZINC FINGER HIT DOMAIN CONTAINING PROTEIN 2 PROTEIN FON -RELATED"/>
    <property type="match status" value="1"/>
</dbReference>
<evidence type="ECO:0000259" key="3">
    <source>
        <dbReference type="PROSITE" id="PS51083"/>
    </source>
</evidence>
<protein>
    <recommendedName>
        <fullName evidence="3">HIT-type domain-containing protein</fullName>
    </recommendedName>
</protein>
<feature type="compositionally biased region" description="Low complexity" evidence="2">
    <location>
        <begin position="314"/>
        <end position="332"/>
    </location>
</feature>
<dbReference type="SUPFAM" id="SSF144232">
    <property type="entry name" value="HIT/MYND zinc finger-like"/>
    <property type="match status" value="1"/>
</dbReference>
<dbReference type="CDD" id="cd23024">
    <property type="entry name" value="zf-HIT_ZNHIT2-3"/>
    <property type="match status" value="1"/>
</dbReference>
<feature type="region of interest" description="Disordered" evidence="2">
    <location>
        <begin position="80"/>
        <end position="111"/>
    </location>
</feature>
<keyword evidence="1" id="KW-0862">Zinc</keyword>
<dbReference type="GO" id="GO:0008270">
    <property type="term" value="F:zinc ion binding"/>
    <property type="evidence" value="ECO:0007669"/>
    <property type="project" value="UniProtKB-UniRule"/>
</dbReference>
<sequence>MASAPSPANVACAFCHRQFAKYTCPACNAPYCALTCFRSPVHAQCSEAFYKKEVEADIRGAPGKSARERARMMETLRRFEEESAARQDDADALPDADGEEDEDGADADDAEDDDALVRRLAHVDLETTSPDALWALLPPTARARFLRAMEDPSSALARDLLADAAATAPPPDPWWAPASPARKPDAISIPEALKGATGAGLVYNVAAVLIAYAYATRHLARSPLASPSTDVGGEGGGTDEEAEAACTLLARLVPFLTERTSTTRHPTLDSALTALRSRLSTDVPLAPLLHDAAVLLRPARVLVLESPASPPASSPSMDADSQSSDPNNEADATTNNAAYAAHLVTRALGDLAALFLERGHRRVAAKLAFYGAALAGAEGEAVARGVAGEMEEMVRELAGAQEGGVGGEIRRLGGELGSGGKDGAVGRRAKGERKVFIEEVHGDGDGYTAGQDG</sequence>
<gene>
    <name evidence="4" type="ORF">B0H15DRAFT_147665</name>
</gene>
<feature type="compositionally biased region" description="Acidic residues" evidence="2">
    <location>
        <begin position="90"/>
        <end position="111"/>
    </location>
</feature>
<name>A0AAD6U991_9AGAR</name>
<reference evidence="4" key="1">
    <citation type="submission" date="2023-03" db="EMBL/GenBank/DDBJ databases">
        <title>Massive genome expansion in bonnet fungi (Mycena s.s.) driven by repeated elements and novel gene families across ecological guilds.</title>
        <authorList>
            <consortium name="Lawrence Berkeley National Laboratory"/>
            <person name="Harder C.B."/>
            <person name="Miyauchi S."/>
            <person name="Viragh M."/>
            <person name="Kuo A."/>
            <person name="Thoen E."/>
            <person name="Andreopoulos B."/>
            <person name="Lu D."/>
            <person name="Skrede I."/>
            <person name="Drula E."/>
            <person name="Henrissat B."/>
            <person name="Morin E."/>
            <person name="Kohler A."/>
            <person name="Barry K."/>
            <person name="LaButti K."/>
            <person name="Morin E."/>
            <person name="Salamov A."/>
            <person name="Lipzen A."/>
            <person name="Mereny Z."/>
            <person name="Hegedus B."/>
            <person name="Baldrian P."/>
            <person name="Stursova M."/>
            <person name="Weitz H."/>
            <person name="Taylor A."/>
            <person name="Grigoriev I.V."/>
            <person name="Nagy L.G."/>
            <person name="Martin F."/>
            <person name="Kauserud H."/>
        </authorList>
    </citation>
    <scope>NUCLEOTIDE SEQUENCE</scope>
    <source>
        <strain evidence="4">CBHHK173m</strain>
    </source>
</reference>
<feature type="compositionally biased region" description="Basic and acidic residues" evidence="2">
    <location>
        <begin position="80"/>
        <end position="89"/>
    </location>
</feature>
<evidence type="ECO:0000313" key="4">
    <source>
        <dbReference type="EMBL" id="KAJ7093954.1"/>
    </source>
</evidence>
<dbReference type="InterPro" id="IPR007529">
    <property type="entry name" value="Znf_HIT"/>
</dbReference>
<accession>A0AAD6U991</accession>
<feature type="region of interest" description="Disordered" evidence="2">
    <location>
        <begin position="306"/>
        <end position="332"/>
    </location>
</feature>
<dbReference type="PROSITE" id="PS51083">
    <property type="entry name" value="ZF_HIT"/>
    <property type="match status" value="1"/>
</dbReference>
<evidence type="ECO:0000256" key="2">
    <source>
        <dbReference type="SAM" id="MobiDB-lite"/>
    </source>
</evidence>
<evidence type="ECO:0000313" key="5">
    <source>
        <dbReference type="Proteomes" id="UP001222325"/>
    </source>
</evidence>